<comment type="caution">
    <text evidence="2">The sequence shown here is derived from an EMBL/GenBank/DDBJ whole genome shotgun (WGS) entry which is preliminary data.</text>
</comment>
<name>A0ABQ1X4J9_9BACT</name>
<accession>A0ABQ1X4J9</accession>
<protein>
    <submittedName>
        <fullName evidence="2">Uncharacterized protein</fullName>
    </submittedName>
</protein>
<dbReference type="Proteomes" id="UP000601361">
    <property type="component" value="Unassembled WGS sequence"/>
</dbReference>
<keyword evidence="3" id="KW-1185">Reference proteome</keyword>
<evidence type="ECO:0000256" key="1">
    <source>
        <dbReference type="SAM" id="MobiDB-lite"/>
    </source>
</evidence>
<organism evidence="2 3">
    <name type="scientific">Hymenobacter glacieicola</name>
    <dbReference type="NCBI Taxonomy" id="1562124"/>
    <lineage>
        <taxon>Bacteria</taxon>
        <taxon>Pseudomonadati</taxon>
        <taxon>Bacteroidota</taxon>
        <taxon>Cytophagia</taxon>
        <taxon>Cytophagales</taxon>
        <taxon>Hymenobacteraceae</taxon>
        <taxon>Hymenobacter</taxon>
    </lineage>
</organism>
<evidence type="ECO:0000313" key="3">
    <source>
        <dbReference type="Proteomes" id="UP000601361"/>
    </source>
</evidence>
<reference evidence="3" key="1">
    <citation type="journal article" date="2019" name="Int. J. Syst. Evol. Microbiol.">
        <title>The Global Catalogue of Microorganisms (GCM) 10K type strain sequencing project: providing services to taxonomists for standard genome sequencing and annotation.</title>
        <authorList>
            <consortium name="The Broad Institute Genomics Platform"/>
            <consortium name="The Broad Institute Genome Sequencing Center for Infectious Disease"/>
            <person name="Wu L."/>
            <person name="Ma J."/>
        </authorList>
    </citation>
    <scope>NUCLEOTIDE SEQUENCE [LARGE SCALE GENOMIC DNA]</scope>
    <source>
        <strain evidence="3">CGMCC 1.12990</strain>
    </source>
</reference>
<evidence type="ECO:0000313" key="2">
    <source>
        <dbReference type="EMBL" id="GGG55491.1"/>
    </source>
</evidence>
<gene>
    <name evidence="2" type="ORF">GCM10011378_34590</name>
</gene>
<sequence>MQKYGECEKGPSSTQEQYPRRSPRCPLQAYPAALAQASNTSLGALPGRLQVQQAGRFQQARYADGVRDAAVHNQLHGLRQREFPEA</sequence>
<feature type="region of interest" description="Disordered" evidence="1">
    <location>
        <begin position="1"/>
        <end position="24"/>
    </location>
</feature>
<proteinExistence type="predicted"/>
<dbReference type="EMBL" id="BMGS01000010">
    <property type="protein sequence ID" value="GGG55491.1"/>
    <property type="molecule type" value="Genomic_DNA"/>
</dbReference>